<evidence type="ECO:0000256" key="8">
    <source>
        <dbReference type="RuleBase" id="RU003679"/>
    </source>
</evidence>
<dbReference type="PANTHER" id="PTHR23421">
    <property type="entry name" value="BETA-GALACTOSIDASE RELATED"/>
    <property type="match status" value="1"/>
</dbReference>
<evidence type="ECO:0000313" key="11">
    <source>
        <dbReference type="EMBL" id="RDX44152.1"/>
    </source>
</evidence>
<dbReference type="InterPro" id="IPR025972">
    <property type="entry name" value="BetaGal_dom3"/>
</dbReference>
<dbReference type="Pfam" id="PF01301">
    <property type="entry name" value="Glyco_hydro_35"/>
    <property type="match status" value="1"/>
</dbReference>
<dbReference type="Gene3D" id="2.60.390.10">
    <property type="entry name" value="Beta-galactosidase, domain 3"/>
    <property type="match status" value="1"/>
</dbReference>
<organism evidence="11 12">
    <name type="scientific">Lentinus brumalis</name>
    <dbReference type="NCBI Taxonomy" id="2498619"/>
    <lineage>
        <taxon>Eukaryota</taxon>
        <taxon>Fungi</taxon>
        <taxon>Dikarya</taxon>
        <taxon>Basidiomycota</taxon>
        <taxon>Agaricomycotina</taxon>
        <taxon>Agaricomycetes</taxon>
        <taxon>Polyporales</taxon>
        <taxon>Polyporaceae</taxon>
        <taxon>Lentinus</taxon>
    </lineage>
</organism>
<evidence type="ECO:0000256" key="4">
    <source>
        <dbReference type="ARBA" id="ARBA00022729"/>
    </source>
</evidence>
<evidence type="ECO:0000259" key="10">
    <source>
        <dbReference type="SMART" id="SM01029"/>
    </source>
</evidence>
<dbReference type="PRINTS" id="PR00742">
    <property type="entry name" value="GLHYDRLASE35"/>
</dbReference>
<dbReference type="Gene3D" id="2.102.20.10">
    <property type="entry name" value="Beta-galactosidase, domain 2"/>
    <property type="match status" value="1"/>
</dbReference>
<dbReference type="InterPro" id="IPR036833">
    <property type="entry name" value="BetaGal_dom3_sf"/>
</dbReference>
<dbReference type="OrthoDB" id="1657402at2759"/>
<dbReference type="STRING" id="139420.A0A371CV50"/>
<sequence length="1001" mass="109812">MSLSLSLHWVFTVLCAVFLGLLTHAADPPRKSNNLTDVVQWDNYTLFLHGQRMFLYSGEFHTFRLPVVDLWLDIFQKMVAAGLNGVSIYIHWGLTNPAPGVLDFNDWRALKPIYDAAKLVGIFTVLRPGPYINAETTAGGLALWSTSLVEGEVRQNTTSWNAAYQPYVSAIIDSAKPNQVTEGGPILLVQVDNEYSQTPELNAEYFADLEKQYRENGVVVPLTYNDPGEKAGFINGTGAPDLYGLDDYPNEFNCTNGSSWNPIHTNYHQYHITNEPDRPFYMPEFQGGSHDYWGGPGYDACRARVGPDFEDVFYKNNWAANVKMHSVYMFYGGTSWGAINYPGAYTSYDYGAAIKETRLLWEKYDEMKRQALFIRSSPQFRKTDWIGDNNATGTGIPGVTVNGTGTFATFLRNPDSGTGFLIARQLNSSSLARTDFRVSVDTLHGRLSLPQSFDAIELNGRQSKVIITDYSFGANGSVLSTTATVFFAGTIGSRDVLFLTGDADQSHEVSLMLSGIGSRSDYSHVKYTTSHALRDATTITVRSGFKPELITLWDSDEQLVLLSDPVTAASFWSPAIREETENTIPGLETFWQFGTNTTVLVGGPYLVRNATINGSTLSLYGDLNATVPLTVIGSPSVTHVTWNGKAVSVKNEGRGVLRGQLTLSSKVKEVKVPKLTGWKYAESLPEIQAGFNDSDWIVADHTTTNITVQMAYGDGRVLYGCDYGFCENNILWRGHFNATGEETAANLSINGGTGHAASVWINDVFIDTISSLTAVGDANATFSFPEGSVIPGQDNVITVLQDHMGNNEGTDQKSERGIRGFELYGGVGNFSTWKVQGKLGGYTGFPDRVRGVLNEGGLYGERQGWYLPGFDTSNWTTRALSEGLPEPKAGVGFFVTTFELRVSRGVDAMMSFHFSEENAPYRALLFVNGWKFGKRVANIGPQTRFPVPPGILDYNGSNTVAVALWVMQDEEVHPALELVVDGAVEGGVGPISTNNPAWSPR</sequence>
<evidence type="ECO:0000256" key="2">
    <source>
        <dbReference type="ARBA" id="ARBA00009809"/>
    </source>
</evidence>
<dbReference type="SUPFAM" id="SSF117100">
    <property type="entry name" value="Beta-galactosidase LacA, domain 3"/>
    <property type="match status" value="1"/>
</dbReference>
<dbReference type="InterPro" id="IPR031330">
    <property type="entry name" value="Gly_Hdrlase_35_cat"/>
</dbReference>
<dbReference type="GO" id="GO:0005975">
    <property type="term" value="P:carbohydrate metabolic process"/>
    <property type="evidence" value="ECO:0007669"/>
    <property type="project" value="InterPro"/>
</dbReference>
<dbReference type="SUPFAM" id="SSF51011">
    <property type="entry name" value="Glycosyl hydrolase domain"/>
    <property type="match status" value="1"/>
</dbReference>
<feature type="chain" id="PRO_5016893358" description="beta-galactosidase" evidence="9">
    <location>
        <begin position="26"/>
        <end position="1001"/>
    </location>
</feature>
<dbReference type="Gene3D" id="3.20.20.80">
    <property type="entry name" value="Glycosidases"/>
    <property type="match status" value="1"/>
</dbReference>
<dbReference type="SUPFAM" id="SSF51445">
    <property type="entry name" value="(Trans)glycosidases"/>
    <property type="match status" value="1"/>
</dbReference>
<protein>
    <recommendedName>
        <fullName evidence="3">beta-galactosidase</fullName>
        <ecNumber evidence="3">3.2.1.23</ecNumber>
    </recommendedName>
</protein>
<gene>
    <name evidence="11" type="ORF">OH76DRAFT_1487357</name>
</gene>
<dbReference type="Pfam" id="PF13363">
    <property type="entry name" value="BetaGal_dom3"/>
    <property type="match status" value="1"/>
</dbReference>
<keyword evidence="4 9" id="KW-0732">Signal</keyword>
<keyword evidence="5" id="KW-0378">Hydrolase</keyword>
<dbReference type="InterPro" id="IPR017853">
    <property type="entry name" value="GH"/>
</dbReference>
<feature type="signal peptide" evidence="9">
    <location>
        <begin position="1"/>
        <end position="25"/>
    </location>
</feature>
<comment type="similarity">
    <text evidence="2 8">Belongs to the glycosyl hydrolase 35 family.</text>
</comment>
<comment type="catalytic activity">
    <reaction evidence="1">
        <text>Hydrolysis of terminal non-reducing beta-D-galactose residues in beta-D-galactosides.</text>
        <dbReference type="EC" id="3.2.1.23"/>
    </reaction>
</comment>
<proteinExistence type="inferred from homology"/>
<evidence type="ECO:0000256" key="9">
    <source>
        <dbReference type="SAM" id="SignalP"/>
    </source>
</evidence>
<evidence type="ECO:0000256" key="3">
    <source>
        <dbReference type="ARBA" id="ARBA00012756"/>
    </source>
</evidence>
<dbReference type="AlphaFoldDB" id="A0A371CV50"/>
<evidence type="ECO:0000313" key="12">
    <source>
        <dbReference type="Proteomes" id="UP000256964"/>
    </source>
</evidence>
<keyword evidence="12" id="KW-1185">Reference proteome</keyword>
<name>A0A371CV50_9APHY</name>
<dbReference type="InterPro" id="IPR037110">
    <property type="entry name" value="Betagal_dom2_sf"/>
</dbReference>
<accession>A0A371CV50</accession>
<evidence type="ECO:0000256" key="7">
    <source>
        <dbReference type="ARBA" id="ARBA00023295"/>
    </source>
</evidence>
<dbReference type="FunFam" id="3.20.20.80:FF:000040">
    <property type="entry name" value="Beta-galactosidase A"/>
    <property type="match status" value="1"/>
</dbReference>
<dbReference type="EMBL" id="KZ857454">
    <property type="protein sequence ID" value="RDX44152.1"/>
    <property type="molecule type" value="Genomic_DNA"/>
</dbReference>
<reference evidence="11 12" key="1">
    <citation type="journal article" date="2018" name="Biotechnol. Biofuels">
        <title>Integrative visual omics of the white-rot fungus Polyporus brumalis exposes the biotechnological potential of its oxidative enzymes for delignifying raw plant biomass.</title>
        <authorList>
            <person name="Miyauchi S."/>
            <person name="Rancon A."/>
            <person name="Drula E."/>
            <person name="Hage H."/>
            <person name="Chaduli D."/>
            <person name="Favel A."/>
            <person name="Grisel S."/>
            <person name="Henrissat B."/>
            <person name="Herpoel-Gimbert I."/>
            <person name="Ruiz-Duenas F.J."/>
            <person name="Chevret D."/>
            <person name="Hainaut M."/>
            <person name="Lin J."/>
            <person name="Wang M."/>
            <person name="Pangilinan J."/>
            <person name="Lipzen A."/>
            <person name="Lesage-Meessen L."/>
            <person name="Navarro D."/>
            <person name="Riley R."/>
            <person name="Grigoriev I.V."/>
            <person name="Zhou S."/>
            <person name="Raouche S."/>
            <person name="Rosso M.N."/>
        </authorList>
    </citation>
    <scope>NUCLEOTIDE SEQUENCE [LARGE SCALE GENOMIC DNA]</scope>
    <source>
        <strain evidence="11 12">BRFM 1820</strain>
    </source>
</reference>
<dbReference type="InterPro" id="IPR018954">
    <property type="entry name" value="Betagal_dom2"/>
</dbReference>
<keyword evidence="6" id="KW-0325">Glycoprotein</keyword>
<evidence type="ECO:0000256" key="1">
    <source>
        <dbReference type="ARBA" id="ARBA00001412"/>
    </source>
</evidence>
<evidence type="ECO:0000256" key="6">
    <source>
        <dbReference type="ARBA" id="ARBA00023180"/>
    </source>
</evidence>
<dbReference type="Proteomes" id="UP000256964">
    <property type="component" value="Unassembled WGS sequence"/>
</dbReference>
<dbReference type="SUPFAM" id="SSF49785">
    <property type="entry name" value="Galactose-binding domain-like"/>
    <property type="match status" value="2"/>
</dbReference>
<dbReference type="InterPro" id="IPR001944">
    <property type="entry name" value="Glycoside_Hdrlase_35"/>
</dbReference>
<dbReference type="GO" id="GO:0004565">
    <property type="term" value="F:beta-galactosidase activity"/>
    <property type="evidence" value="ECO:0007669"/>
    <property type="project" value="UniProtKB-EC"/>
</dbReference>
<dbReference type="Pfam" id="PF13364">
    <property type="entry name" value="BetaGal_ABD2"/>
    <property type="match status" value="2"/>
</dbReference>
<dbReference type="Pfam" id="PF10435">
    <property type="entry name" value="BetaGal_dom2"/>
    <property type="match status" value="1"/>
</dbReference>
<dbReference type="EC" id="3.2.1.23" evidence="3"/>
<dbReference type="InterPro" id="IPR008979">
    <property type="entry name" value="Galactose-bd-like_sf"/>
</dbReference>
<dbReference type="SMART" id="SM01029">
    <property type="entry name" value="BetaGal_dom2"/>
    <property type="match status" value="1"/>
</dbReference>
<keyword evidence="7" id="KW-0326">Glycosidase</keyword>
<dbReference type="Gene3D" id="2.60.120.260">
    <property type="entry name" value="Galactose-binding domain-like"/>
    <property type="match status" value="2"/>
</dbReference>
<dbReference type="InterPro" id="IPR025300">
    <property type="entry name" value="BetaGal_jelly_roll_dom"/>
</dbReference>
<feature type="domain" description="Beta-galactosidase" evidence="10">
    <location>
        <begin position="390"/>
        <end position="571"/>
    </location>
</feature>
<evidence type="ECO:0000256" key="5">
    <source>
        <dbReference type="ARBA" id="ARBA00022801"/>
    </source>
</evidence>